<evidence type="ECO:0000256" key="1">
    <source>
        <dbReference type="SAM" id="MobiDB-lite"/>
    </source>
</evidence>
<gene>
    <name evidence="4" type="ORF">K437DRAFT_253437</name>
</gene>
<dbReference type="InterPro" id="IPR036378">
    <property type="entry name" value="FAS1_dom_sf"/>
</dbReference>
<dbReference type="Pfam" id="PF02469">
    <property type="entry name" value="Fasciclin"/>
    <property type="match status" value="1"/>
</dbReference>
<evidence type="ECO:0000256" key="2">
    <source>
        <dbReference type="SAM" id="SignalP"/>
    </source>
</evidence>
<organism evidence="4 5">
    <name type="scientific">Tilletiaria anomala (strain ATCC 24038 / CBS 436.72 / UBC 951)</name>
    <dbReference type="NCBI Taxonomy" id="1037660"/>
    <lineage>
        <taxon>Eukaryota</taxon>
        <taxon>Fungi</taxon>
        <taxon>Dikarya</taxon>
        <taxon>Basidiomycota</taxon>
        <taxon>Ustilaginomycotina</taxon>
        <taxon>Exobasidiomycetes</taxon>
        <taxon>Georgefischeriales</taxon>
        <taxon>Tilletiariaceae</taxon>
        <taxon>Tilletiaria</taxon>
    </lineage>
</organism>
<dbReference type="EMBL" id="JMSN01000004">
    <property type="protein sequence ID" value="KDN53114.1"/>
    <property type="molecule type" value="Genomic_DNA"/>
</dbReference>
<keyword evidence="2" id="KW-0732">Signal</keyword>
<dbReference type="PROSITE" id="PS50213">
    <property type="entry name" value="FAS1"/>
    <property type="match status" value="1"/>
</dbReference>
<dbReference type="OrthoDB" id="7700931at2759"/>
<sequence>MQLKLSHLLLVAAAATNIAAVPAAQSPPQIEFPAGGSSSFSAPIGVFGHFIWPGGKVVNAISSLLSSAHATAGAGVVEEVKQAAATSATSSCHVHFTQDQGALLFEQDDTGDKTLWDIINDRKDLSMLAHVLNYSSDSTKDLLANGSSLTLFAPVNRPHRDHDHDHHDHHHHPHHGHHGRFSSMETLMPEQDVWSMLQTHIASYEAVTTAREGNSVSKEDDNDKERRRKILAKIIDAVISYHLVDSETTLTGKQLADNSSVATQLSTEWRNLNDGQPWRVKISQHLLPFPSIRVNHYSTIIRPDVKAKNGLLHAITLPLFPPPSILQLLYFSTPDLSASTLGLVKAGGDGYLALPKPKPDENTPDELDGAYEDAFLSFLRNAHSEREHPHSYPGPGTAAATFIAPSNLAWRRLPPTLRLFLLSPWGERWLAKIFMLHALPHDIVFADSIHHVKASGDSDGKDGSVKVWEEVNVELPHCLQRRPHRVAHHFISGSSAVPNDLANKLGFPGMPRIPNIPKIPAPRFPGRHDEHKHDPHDGQPEPEPEHHGRANVTHYTFLSALPKIHWHNHTCHGPHSEQQVVFAPPHDDDSQEGAKKFETVDVDVYRYHMLPGNFDPVQTRVVVQGEPVWFQDVPASNGVVHVTHRFIMPKHIKKHKGAHRHEHEEQRPAPTGSIDAFWESIVSEAQEAGFALDDTDIESLGL</sequence>
<feature type="compositionally biased region" description="Basic residues" evidence="1">
    <location>
        <begin position="167"/>
        <end position="180"/>
    </location>
</feature>
<feature type="signal peptide" evidence="2">
    <location>
        <begin position="1"/>
        <end position="20"/>
    </location>
</feature>
<feature type="chain" id="PRO_5001633139" description="FAS1 domain-containing protein" evidence="2">
    <location>
        <begin position="21"/>
        <end position="702"/>
    </location>
</feature>
<evidence type="ECO:0000313" key="5">
    <source>
        <dbReference type="Proteomes" id="UP000027361"/>
    </source>
</evidence>
<protein>
    <recommendedName>
        <fullName evidence="3">FAS1 domain-containing protein</fullName>
    </recommendedName>
</protein>
<feature type="region of interest" description="Disordered" evidence="1">
    <location>
        <begin position="520"/>
        <end position="548"/>
    </location>
</feature>
<dbReference type="PANTHER" id="PTHR10900">
    <property type="entry name" value="PERIOSTIN-RELATED"/>
    <property type="match status" value="1"/>
</dbReference>
<dbReference type="GO" id="GO:0005615">
    <property type="term" value="C:extracellular space"/>
    <property type="evidence" value="ECO:0007669"/>
    <property type="project" value="TreeGrafter"/>
</dbReference>
<dbReference type="PANTHER" id="PTHR10900:SF125">
    <property type="entry name" value="FAS1 DOMAIN-CONTAINING PROTEIN YLR001C"/>
    <property type="match status" value="1"/>
</dbReference>
<dbReference type="GeneID" id="25263578"/>
<name>A0A066WQ31_TILAU</name>
<proteinExistence type="predicted"/>
<dbReference type="RefSeq" id="XP_013245953.1">
    <property type="nucleotide sequence ID" value="XM_013390499.1"/>
</dbReference>
<dbReference type="AlphaFoldDB" id="A0A066WQ31"/>
<dbReference type="Proteomes" id="UP000027361">
    <property type="component" value="Unassembled WGS sequence"/>
</dbReference>
<dbReference type="InterPro" id="IPR000782">
    <property type="entry name" value="FAS1_domain"/>
</dbReference>
<dbReference type="STRING" id="1037660.A0A066WQ31"/>
<comment type="caution">
    <text evidence="4">The sequence shown here is derived from an EMBL/GenBank/DDBJ whole genome shotgun (WGS) entry which is preliminary data.</text>
</comment>
<feature type="compositionally biased region" description="Basic and acidic residues" evidence="1">
    <location>
        <begin position="526"/>
        <end position="548"/>
    </location>
</feature>
<dbReference type="SUPFAM" id="SSF82153">
    <property type="entry name" value="FAS1 domain"/>
    <property type="match status" value="2"/>
</dbReference>
<evidence type="ECO:0000313" key="4">
    <source>
        <dbReference type="EMBL" id="KDN53114.1"/>
    </source>
</evidence>
<accession>A0A066WQ31</accession>
<feature type="domain" description="FAS1" evidence="3">
    <location>
        <begin position="112"/>
        <end position="319"/>
    </location>
</feature>
<feature type="region of interest" description="Disordered" evidence="1">
    <location>
        <begin position="158"/>
        <end position="182"/>
    </location>
</feature>
<dbReference type="InterPro" id="IPR050904">
    <property type="entry name" value="Adhesion/Biosynth-related"/>
</dbReference>
<dbReference type="InParanoid" id="A0A066WQ31"/>
<dbReference type="HOGENOM" id="CLU_026509_0_0_1"/>
<evidence type="ECO:0000259" key="3">
    <source>
        <dbReference type="PROSITE" id="PS50213"/>
    </source>
</evidence>
<keyword evidence="5" id="KW-1185">Reference proteome</keyword>
<dbReference type="Gene3D" id="2.30.180.10">
    <property type="entry name" value="FAS1 domain"/>
    <property type="match status" value="1"/>
</dbReference>
<reference evidence="4 5" key="1">
    <citation type="submission" date="2014-05" db="EMBL/GenBank/DDBJ databases">
        <title>Draft genome sequence of a rare smut relative, Tilletiaria anomala UBC 951.</title>
        <authorList>
            <consortium name="DOE Joint Genome Institute"/>
            <person name="Toome M."/>
            <person name="Kuo A."/>
            <person name="Henrissat B."/>
            <person name="Lipzen A."/>
            <person name="Tritt A."/>
            <person name="Yoshinaga Y."/>
            <person name="Zane M."/>
            <person name="Barry K."/>
            <person name="Grigoriev I.V."/>
            <person name="Spatafora J.W."/>
            <person name="Aimea M.C."/>
        </authorList>
    </citation>
    <scope>NUCLEOTIDE SEQUENCE [LARGE SCALE GENOMIC DNA]</scope>
    <source>
        <strain evidence="4 5">UBC 951</strain>
    </source>
</reference>